<evidence type="ECO:0000313" key="2">
    <source>
        <dbReference type="EMBL" id="VTS01737.1"/>
    </source>
</evidence>
<keyword evidence="3" id="KW-1185">Reference proteome</keyword>
<protein>
    <submittedName>
        <fullName evidence="2">Uncharacterized protein</fullName>
    </submittedName>
</protein>
<dbReference type="KEGG" id="gms:SOIL9_77490"/>
<dbReference type="AlphaFoldDB" id="A0A6P2DIJ1"/>
<dbReference type="RefSeq" id="WP_162672541.1">
    <property type="nucleotide sequence ID" value="NZ_LR593886.1"/>
</dbReference>
<feature type="coiled-coil region" evidence="1">
    <location>
        <begin position="11"/>
        <end position="52"/>
    </location>
</feature>
<dbReference type="Proteomes" id="UP000464178">
    <property type="component" value="Chromosome"/>
</dbReference>
<evidence type="ECO:0000256" key="1">
    <source>
        <dbReference type="SAM" id="Coils"/>
    </source>
</evidence>
<proteinExistence type="predicted"/>
<accession>A0A6P2DIJ1</accession>
<name>A0A6P2DIJ1_9BACT</name>
<reference evidence="2 3" key="1">
    <citation type="submission" date="2019-05" db="EMBL/GenBank/DDBJ databases">
        <authorList>
            <consortium name="Science for Life Laboratories"/>
        </authorList>
    </citation>
    <scope>NUCLEOTIDE SEQUENCE [LARGE SCALE GENOMIC DNA]</scope>
    <source>
        <strain evidence="2">Soil9</strain>
    </source>
</reference>
<sequence length="269" mass="29109">MPTPADLLAAISKARTQLRDAEREEAEARKALRAATDKLKAANKRYLTAIDEALDENRQPGLFDLAEPAPAVPAPQPPALEDTTPEPVVRLMDVPNFPDVVFDTLFAQGVSTVPTLIEQVNEATKGIDLPLRNRIVTYLVKLKVKIKPAENAADAIAAHLEPKNAPLGTYLASIPGFPVEALGPLADEGVRTIEDLDAKVAEMRTKSVHREATRYSALRSLGLGEALVLAVGDKLVDHFAPKLDKPVKVIDVLNLPKPKRARKPKAVAQ</sequence>
<evidence type="ECO:0000313" key="3">
    <source>
        <dbReference type="Proteomes" id="UP000464178"/>
    </source>
</evidence>
<dbReference type="EMBL" id="LR593886">
    <property type="protein sequence ID" value="VTS01737.1"/>
    <property type="molecule type" value="Genomic_DNA"/>
</dbReference>
<keyword evidence="1" id="KW-0175">Coiled coil</keyword>
<organism evidence="2 3">
    <name type="scientific">Gemmata massiliana</name>
    <dbReference type="NCBI Taxonomy" id="1210884"/>
    <lineage>
        <taxon>Bacteria</taxon>
        <taxon>Pseudomonadati</taxon>
        <taxon>Planctomycetota</taxon>
        <taxon>Planctomycetia</taxon>
        <taxon>Gemmatales</taxon>
        <taxon>Gemmataceae</taxon>
        <taxon>Gemmata</taxon>
    </lineage>
</organism>
<gene>
    <name evidence="2" type="ORF">SOIL9_77490</name>
</gene>